<keyword evidence="2" id="KW-0812">Transmembrane</keyword>
<proteinExistence type="predicted"/>
<evidence type="ECO:0000256" key="1">
    <source>
        <dbReference type="SAM" id="MobiDB-lite"/>
    </source>
</evidence>
<keyword evidence="2" id="KW-0472">Membrane</keyword>
<evidence type="ECO:0000256" key="2">
    <source>
        <dbReference type="SAM" id="Phobius"/>
    </source>
</evidence>
<dbReference type="Proteomes" id="UP000823851">
    <property type="component" value="Unassembled WGS sequence"/>
</dbReference>
<name>A0A9D2QXJ2_9FIRM</name>
<accession>A0A9D2QXJ2</accession>
<evidence type="ECO:0000313" key="4">
    <source>
        <dbReference type="Proteomes" id="UP000823851"/>
    </source>
</evidence>
<dbReference type="AlphaFoldDB" id="A0A9D2QXJ2"/>
<evidence type="ECO:0000313" key="3">
    <source>
        <dbReference type="EMBL" id="HJD31624.1"/>
    </source>
</evidence>
<reference evidence="3" key="2">
    <citation type="submission" date="2021-04" db="EMBL/GenBank/DDBJ databases">
        <authorList>
            <person name="Gilroy R."/>
        </authorList>
    </citation>
    <scope>NUCLEOTIDE SEQUENCE</scope>
    <source>
        <strain evidence="3">ChiHjej8B7-25341</strain>
    </source>
</reference>
<keyword evidence="2" id="KW-1133">Transmembrane helix</keyword>
<protein>
    <submittedName>
        <fullName evidence="3">Uncharacterized protein</fullName>
    </submittedName>
</protein>
<sequence>MNRKIPAPAPKEIPSAAGAERKETKMEHTPLTSHDLLLLKKKRRRRKKLLASIAVLLCLGAAGGGAFFFWQRSAAAAGETVQIVAGEQEELTYARIHTIVGNEMETVLLDAAAVERMETGSAPEGELFSEEDGETKSWQIPVGTDVITSLGVTTTFSRLSAGDVIAVLTEEGTDNILKIWIVQ</sequence>
<reference evidence="3" key="1">
    <citation type="journal article" date="2021" name="PeerJ">
        <title>Extensive microbial diversity within the chicken gut microbiome revealed by metagenomics and culture.</title>
        <authorList>
            <person name="Gilroy R."/>
            <person name="Ravi A."/>
            <person name="Getino M."/>
            <person name="Pursley I."/>
            <person name="Horton D.L."/>
            <person name="Alikhan N.F."/>
            <person name="Baker D."/>
            <person name="Gharbi K."/>
            <person name="Hall N."/>
            <person name="Watson M."/>
            <person name="Adriaenssens E.M."/>
            <person name="Foster-Nyarko E."/>
            <person name="Jarju S."/>
            <person name="Secka A."/>
            <person name="Antonio M."/>
            <person name="Oren A."/>
            <person name="Chaudhuri R.R."/>
            <person name="La Ragione R."/>
            <person name="Hildebrand F."/>
            <person name="Pallen M.J."/>
        </authorList>
    </citation>
    <scope>NUCLEOTIDE SEQUENCE</scope>
    <source>
        <strain evidence="3">ChiHjej8B7-25341</strain>
    </source>
</reference>
<feature type="transmembrane region" description="Helical" evidence="2">
    <location>
        <begin position="49"/>
        <end position="70"/>
    </location>
</feature>
<gene>
    <name evidence="3" type="ORF">H9912_06755</name>
</gene>
<feature type="compositionally biased region" description="Basic and acidic residues" evidence="1">
    <location>
        <begin position="19"/>
        <end position="28"/>
    </location>
</feature>
<comment type="caution">
    <text evidence="3">The sequence shown here is derived from an EMBL/GenBank/DDBJ whole genome shotgun (WGS) entry which is preliminary data.</text>
</comment>
<dbReference type="EMBL" id="DWUW01000186">
    <property type="protein sequence ID" value="HJD31624.1"/>
    <property type="molecule type" value="Genomic_DNA"/>
</dbReference>
<organism evidence="3 4">
    <name type="scientific">Candidatus Eisenbergiella stercorigallinarum</name>
    <dbReference type="NCBI Taxonomy" id="2838557"/>
    <lineage>
        <taxon>Bacteria</taxon>
        <taxon>Bacillati</taxon>
        <taxon>Bacillota</taxon>
        <taxon>Clostridia</taxon>
        <taxon>Lachnospirales</taxon>
        <taxon>Lachnospiraceae</taxon>
        <taxon>Eisenbergiella</taxon>
    </lineage>
</organism>
<feature type="region of interest" description="Disordered" evidence="1">
    <location>
        <begin position="1"/>
        <end position="28"/>
    </location>
</feature>